<feature type="compositionally biased region" description="Low complexity" evidence="1">
    <location>
        <begin position="42"/>
        <end position="59"/>
    </location>
</feature>
<name>A0ABU8AXW4_9ACTN</name>
<organism evidence="2 3">
    <name type="scientific">Streptomyces bottropensis</name>
    <dbReference type="NCBI Taxonomy" id="42235"/>
    <lineage>
        <taxon>Bacteria</taxon>
        <taxon>Bacillati</taxon>
        <taxon>Actinomycetota</taxon>
        <taxon>Actinomycetes</taxon>
        <taxon>Kitasatosporales</taxon>
        <taxon>Streptomycetaceae</taxon>
        <taxon>Streptomyces</taxon>
    </lineage>
</organism>
<sequence>MAGHGTIAGVSHLEGRGSRADRNLRRGIVEVAASRGSRPDHTGSTSDATAGTSAATTADSRSRQTRHA</sequence>
<reference evidence="2" key="1">
    <citation type="submission" date="2023-04" db="EMBL/GenBank/DDBJ databases">
        <title>Genomic diversity of scab-causing Streptomyces spp. in the province of Quebec, Canada.</title>
        <authorList>
            <person name="Biessy A."/>
            <person name="Cadieux M."/>
            <person name="Ciotola M."/>
            <person name="Filion M."/>
        </authorList>
    </citation>
    <scope>NUCLEOTIDE SEQUENCE</scope>
    <source>
        <strain evidence="2">B21-115</strain>
    </source>
</reference>
<dbReference type="RefSeq" id="WP_334661639.1">
    <property type="nucleotide sequence ID" value="NZ_JARULZ010000002.1"/>
</dbReference>
<feature type="compositionally biased region" description="Basic and acidic residues" evidence="1">
    <location>
        <begin position="13"/>
        <end position="28"/>
    </location>
</feature>
<accession>A0ABU8AXW4</accession>
<protein>
    <submittedName>
        <fullName evidence="2">Uncharacterized protein</fullName>
    </submittedName>
</protein>
<gene>
    <name evidence="2" type="ORF">QBA35_35415</name>
</gene>
<feature type="region of interest" description="Disordered" evidence="1">
    <location>
        <begin position="1"/>
        <end position="68"/>
    </location>
</feature>
<evidence type="ECO:0000256" key="1">
    <source>
        <dbReference type="SAM" id="MobiDB-lite"/>
    </source>
</evidence>
<dbReference type="Proteomes" id="UP001310290">
    <property type="component" value="Unassembled WGS sequence"/>
</dbReference>
<evidence type="ECO:0000313" key="2">
    <source>
        <dbReference type="EMBL" id="MEH0638520.1"/>
    </source>
</evidence>
<evidence type="ECO:0000313" key="3">
    <source>
        <dbReference type="Proteomes" id="UP001310290"/>
    </source>
</evidence>
<keyword evidence="3" id="KW-1185">Reference proteome</keyword>
<comment type="caution">
    <text evidence="2">The sequence shown here is derived from an EMBL/GenBank/DDBJ whole genome shotgun (WGS) entry which is preliminary data.</text>
</comment>
<dbReference type="EMBL" id="JARULZ010000002">
    <property type="protein sequence ID" value="MEH0638520.1"/>
    <property type="molecule type" value="Genomic_DNA"/>
</dbReference>
<proteinExistence type="predicted"/>